<feature type="coiled-coil region" evidence="1">
    <location>
        <begin position="164"/>
        <end position="191"/>
    </location>
</feature>
<protein>
    <submittedName>
        <fullName evidence="5">Uncharacterized protein</fullName>
    </submittedName>
</protein>
<name>A0A6J5SJC4_9CAUD</name>
<dbReference type="EMBL" id="LR797118">
    <property type="protein sequence ID" value="CAB4187782.1"/>
    <property type="molecule type" value="Genomic_DNA"/>
</dbReference>
<evidence type="ECO:0000313" key="3">
    <source>
        <dbReference type="EMBL" id="CAB4187782.1"/>
    </source>
</evidence>
<dbReference type="EMBL" id="LR797417">
    <property type="protein sequence ID" value="CAB4214816.1"/>
    <property type="molecule type" value="Genomic_DNA"/>
</dbReference>
<organism evidence="5">
    <name type="scientific">uncultured Caudovirales phage</name>
    <dbReference type="NCBI Taxonomy" id="2100421"/>
    <lineage>
        <taxon>Viruses</taxon>
        <taxon>Duplodnaviria</taxon>
        <taxon>Heunggongvirae</taxon>
        <taxon>Uroviricota</taxon>
        <taxon>Caudoviricetes</taxon>
        <taxon>Peduoviridae</taxon>
        <taxon>Maltschvirus</taxon>
        <taxon>Maltschvirus maltsch</taxon>
    </lineage>
</organism>
<proteinExistence type="predicted"/>
<evidence type="ECO:0000313" key="2">
    <source>
        <dbReference type="EMBL" id="CAB4183903.1"/>
    </source>
</evidence>
<evidence type="ECO:0000313" key="4">
    <source>
        <dbReference type="EMBL" id="CAB4202532.1"/>
    </source>
</evidence>
<evidence type="ECO:0000313" key="5">
    <source>
        <dbReference type="EMBL" id="CAB4214816.1"/>
    </source>
</evidence>
<evidence type="ECO:0000256" key="1">
    <source>
        <dbReference type="SAM" id="Coils"/>
    </source>
</evidence>
<dbReference type="EMBL" id="LR797324">
    <property type="protein sequence ID" value="CAB4202532.1"/>
    <property type="molecule type" value="Genomic_DNA"/>
</dbReference>
<sequence>METATAQVATDWNNVSDAVDDNSNRFQNDDKLHVQFSRRPKIQPAESDLAGRAIYKEIDYITIIVPGDKASIVERPVQAYDATRFAAKYANWKANAGVVQEGTPISSLPKMTPSKVEEYKYFSIHTVEQLAAASDSVGQKFFGFQDDKRSANAFLEIAKGNAPFERMNNELKERDAKIEEMQSQIEALNKMMTKAKN</sequence>
<dbReference type="EMBL" id="LR797050">
    <property type="protein sequence ID" value="CAB4183903.1"/>
    <property type="molecule type" value="Genomic_DNA"/>
</dbReference>
<gene>
    <name evidence="2" type="ORF">UFOVP1107_33</name>
    <name evidence="3" type="ORF">UFOVP1171_3</name>
    <name evidence="4" type="ORF">UFOVP1375_18</name>
    <name evidence="5" type="ORF">UFOVP1471_28</name>
</gene>
<accession>A0A6J5SJC4</accession>
<reference evidence="5" key="1">
    <citation type="submission" date="2020-05" db="EMBL/GenBank/DDBJ databases">
        <authorList>
            <person name="Chiriac C."/>
            <person name="Salcher M."/>
            <person name="Ghai R."/>
            <person name="Kavagutti S V."/>
        </authorList>
    </citation>
    <scope>NUCLEOTIDE SEQUENCE</scope>
</reference>
<keyword evidence="1" id="KW-0175">Coiled coil</keyword>